<keyword evidence="1" id="KW-0732">Signal</keyword>
<protein>
    <submittedName>
        <fullName evidence="2">Uncharacterized protein</fullName>
    </submittedName>
</protein>
<sequence>MLSSLIIVLLYMGLCYGEFLAKDNDPPRLGFPLAKSYTLYYSPTGAPRIQKLDFINSGTVTVTSVAGRLPKGSYTCGYTADQHSGAPRITVVLAEDCRVVVTDSAGYYDTTFLTGITITSDYQTLYMPLSGGGEDQYTQ</sequence>
<keyword evidence="3" id="KW-1185">Reference proteome</keyword>
<dbReference type="OrthoDB" id="10541440at2759"/>
<accession>A0A7J6M6G9</accession>
<gene>
    <name evidence="2" type="ORF">FOL47_003718</name>
</gene>
<comment type="caution">
    <text evidence="2">The sequence shown here is derived from an EMBL/GenBank/DDBJ whole genome shotgun (WGS) entry which is preliminary data.</text>
</comment>
<evidence type="ECO:0000313" key="2">
    <source>
        <dbReference type="EMBL" id="KAF4667117.1"/>
    </source>
</evidence>
<name>A0A7J6M6G9_PERCH</name>
<organism evidence="2 3">
    <name type="scientific">Perkinsus chesapeaki</name>
    <name type="common">Clam parasite</name>
    <name type="synonym">Perkinsus andrewsi</name>
    <dbReference type="NCBI Taxonomy" id="330153"/>
    <lineage>
        <taxon>Eukaryota</taxon>
        <taxon>Sar</taxon>
        <taxon>Alveolata</taxon>
        <taxon>Perkinsozoa</taxon>
        <taxon>Perkinsea</taxon>
        <taxon>Perkinsida</taxon>
        <taxon>Perkinsidae</taxon>
        <taxon>Perkinsus</taxon>
    </lineage>
</organism>
<proteinExistence type="predicted"/>
<dbReference type="AlphaFoldDB" id="A0A7J6M6G9"/>
<evidence type="ECO:0000313" key="3">
    <source>
        <dbReference type="Proteomes" id="UP000591131"/>
    </source>
</evidence>
<feature type="signal peptide" evidence="1">
    <location>
        <begin position="1"/>
        <end position="17"/>
    </location>
</feature>
<feature type="chain" id="PRO_5029469007" evidence="1">
    <location>
        <begin position="18"/>
        <end position="139"/>
    </location>
</feature>
<dbReference type="Proteomes" id="UP000591131">
    <property type="component" value="Unassembled WGS sequence"/>
</dbReference>
<dbReference type="EMBL" id="JAAPAO010000218">
    <property type="protein sequence ID" value="KAF4667117.1"/>
    <property type="molecule type" value="Genomic_DNA"/>
</dbReference>
<reference evidence="2 3" key="1">
    <citation type="submission" date="2020-04" db="EMBL/GenBank/DDBJ databases">
        <title>Perkinsus chesapeaki whole genome sequence.</title>
        <authorList>
            <person name="Bogema D.R."/>
        </authorList>
    </citation>
    <scope>NUCLEOTIDE SEQUENCE [LARGE SCALE GENOMIC DNA]</scope>
    <source>
        <strain evidence="2">ATCC PRA-425</strain>
    </source>
</reference>
<evidence type="ECO:0000256" key="1">
    <source>
        <dbReference type="SAM" id="SignalP"/>
    </source>
</evidence>